<name>A0A7R9LNT9_9ACAR</name>
<dbReference type="Proteomes" id="UP000759131">
    <property type="component" value="Unassembled WGS sequence"/>
</dbReference>
<proteinExistence type="predicted"/>
<keyword evidence="2" id="KW-1185">Reference proteome</keyword>
<accession>A0A7R9LNT9</accession>
<reference evidence="1" key="1">
    <citation type="submission" date="2020-11" db="EMBL/GenBank/DDBJ databases">
        <authorList>
            <person name="Tran Van P."/>
        </authorList>
    </citation>
    <scope>NUCLEOTIDE SEQUENCE</scope>
</reference>
<gene>
    <name evidence="1" type="ORF">OSB1V03_LOCUS19862</name>
</gene>
<sequence>MRVGAGVMKVIPSSGWANAYRLHRPVVRVSHLNSARNGTQTPGAIPSMTGSSRAHVSAFRTITMTTPLVLSRVLNAWLLVRSVRTVTTVFTATVFAITQPIGAVAAITTRMTGLSVGVDITAATSAPTARSGTSPVVNVWPNNTICQWPYEYHR</sequence>
<dbReference type="EMBL" id="OC885007">
    <property type="protein sequence ID" value="CAD7644008.1"/>
    <property type="molecule type" value="Genomic_DNA"/>
</dbReference>
<organism evidence="1">
    <name type="scientific">Medioppia subpectinata</name>
    <dbReference type="NCBI Taxonomy" id="1979941"/>
    <lineage>
        <taxon>Eukaryota</taxon>
        <taxon>Metazoa</taxon>
        <taxon>Ecdysozoa</taxon>
        <taxon>Arthropoda</taxon>
        <taxon>Chelicerata</taxon>
        <taxon>Arachnida</taxon>
        <taxon>Acari</taxon>
        <taxon>Acariformes</taxon>
        <taxon>Sarcoptiformes</taxon>
        <taxon>Oribatida</taxon>
        <taxon>Brachypylina</taxon>
        <taxon>Oppioidea</taxon>
        <taxon>Oppiidae</taxon>
        <taxon>Medioppia</taxon>
    </lineage>
</organism>
<evidence type="ECO:0000313" key="1">
    <source>
        <dbReference type="EMBL" id="CAD7644008.1"/>
    </source>
</evidence>
<protein>
    <submittedName>
        <fullName evidence="1">Uncharacterized protein</fullName>
    </submittedName>
</protein>
<dbReference type="AlphaFoldDB" id="A0A7R9LNT9"/>
<dbReference type="EMBL" id="CAJPIZ010030432">
    <property type="protein sequence ID" value="CAG2119915.1"/>
    <property type="molecule type" value="Genomic_DNA"/>
</dbReference>
<evidence type="ECO:0000313" key="2">
    <source>
        <dbReference type="Proteomes" id="UP000759131"/>
    </source>
</evidence>